<keyword evidence="9" id="KW-1185">Reference proteome</keyword>
<evidence type="ECO:0000256" key="1">
    <source>
        <dbReference type="ARBA" id="ARBA00005952"/>
    </source>
</evidence>
<dbReference type="GO" id="GO:0031564">
    <property type="term" value="P:transcription antitermination"/>
    <property type="evidence" value="ECO:0007669"/>
    <property type="project" value="UniProtKB-KW"/>
</dbReference>
<keyword evidence="3" id="KW-0694">RNA-binding</keyword>
<dbReference type="GO" id="GO:0003723">
    <property type="term" value="F:RNA binding"/>
    <property type="evidence" value="ECO:0007669"/>
    <property type="project" value="UniProtKB-KW"/>
</dbReference>
<dbReference type="OrthoDB" id="9811381at2"/>
<dbReference type="Proteomes" id="UP000198838">
    <property type="component" value="Unassembled WGS sequence"/>
</dbReference>
<organism evidence="8 9">
    <name type="scientific">Acetitomaculum ruminis DSM 5522</name>
    <dbReference type="NCBI Taxonomy" id="1120918"/>
    <lineage>
        <taxon>Bacteria</taxon>
        <taxon>Bacillati</taxon>
        <taxon>Bacillota</taxon>
        <taxon>Clostridia</taxon>
        <taxon>Lachnospirales</taxon>
        <taxon>Lachnospiraceae</taxon>
        <taxon>Acetitomaculum</taxon>
    </lineage>
</organism>
<dbReference type="STRING" id="1120918.SAMN05216249_102182"/>
<dbReference type="GO" id="GO:0005829">
    <property type="term" value="C:cytosol"/>
    <property type="evidence" value="ECO:0007669"/>
    <property type="project" value="TreeGrafter"/>
</dbReference>
<evidence type="ECO:0000256" key="2">
    <source>
        <dbReference type="ARBA" id="ARBA00022814"/>
    </source>
</evidence>
<keyword evidence="4" id="KW-0805">Transcription regulation</keyword>
<dbReference type="InterPro" id="IPR035926">
    <property type="entry name" value="NusB-like_sf"/>
</dbReference>
<dbReference type="EMBL" id="FOJY01000002">
    <property type="protein sequence ID" value="SFA79546.1"/>
    <property type="molecule type" value="Genomic_DNA"/>
</dbReference>
<dbReference type="InterPro" id="IPR006027">
    <property type="entry name" value="NusB_RsmB_TIM44"/>
</dbReference>
<dbReference type="RefSeq" id="WP_092870266.1">
    <property type="nucleotide sequence ID" value="NZ_FOJY01000002.1"/>
</dbReference>
<evidence type="ECO:0000256" key="4">
    <source>
        <dbReference type="ARBA" id="ARBA00023015"/>
    </source>
</evidence>
<evidence type="ECO:0000313" key="8">
    <source>
        <dbReference type="EMBL" id="SFA79546.1"/>
    </source>
</evidence>
<name>A0A1I0VV41_9FIRM</name>
<keyword evidence="6" id="KW-0175">Coiled coil</keyword>
<evidence type="ECO:0000256" key="5">
    <source>
        <dbReference type="ARBA" id="ARBA00023163"/>
    </source>
</evidence>
<feature type="domain" description="NusB/RsmB/TIM44" evidence="7">
    <location>
        <begin position="5"/>
        <end position="141"/>
    </location>
</feature>
<dbReference type="Pfam" id="PF01029">
    <property type="entry name" value="NusB"/>
    <property type="match status" value="1"/>
</dbReference>
<feature type="coiled-coil region" evidence="6">
    <location>
        <begin position="55"/>
        <end position="82"/>
    </location>
</feature>
<dbReference type="GO" id="GO:0006353">
    <property type="term" value="P:DNA-templated transcription termination"/>
    <property type="evidence" value="ECO:0007669"/>
    <property type="project" value="InterPro"/>
</dbReference>
<evidence type="ECO:0000256" key="6">
    <source>
        <dbReference type="SAM" id="Coils"/>
    </source>
</evidence>
<dbReference type="PANTHER" id="PTHR11078:SF3">
    <property type="entry name" value="ANTITERMINATION NUSB DOMAIN-CONTAINING PROTEIN"/>
    <property type="match status" value="1"/>
</dbReference>
<reference evidence="8 9" key="1">
    <citation type="submission" date="2016-10" db="EMBL/GenBank/DDBJ databases">
        <authorList>
            <person name="de Groot N.N."/>
        </authorList>
    </citation>
    <scope>NUCLEOTIDE SEQUENCE [LARGE SCALE GENOMIC DNA]</scope>
    <source>
        <strain evidence="8 9">DSM 5522</strain>
    </source>
</reference>
<dbReference type="SUPFAM" id="SSF48013">
    <property type="entry name" value="NusB-like"/>
    <property type="match status" value="1"/>
</dbReference>
<comment type="similarity">
    <text evidence="1">Belongs to the NusB family.</text>
</comment>
<protein>
    <submittedName>
        <fullName evidence="8">NusB antitermination factor</fullName>
    </submittedName>
</protein>
<proteinExistence type="inferred from homology"/>
<evidence type="ECO:0000259" key="7">
    <source>
        <dbReference type="Pfam" id="PF01029"/>
    </source>
</evidence>
<dbReference type="InterPro" id="IPR011605">
    <property type="entry name" value="NusB_fam"/>
</dbReference>
<accession>A0A1I0VV41</accession>
<dbReference type="AlphaFoldDB" id="A0A1I0VV41"/>
<evidence type="ECO:0000256" key="3">
    <source>
        <dbReference type="ARBA" id="ARBA00022884"/>
    </source>
</evidence>
<evidence type="ECO:0000313" key="9">
    <source>
        <dbReference type="Proteomes" id="UP000198838"/>
    </source>
</evidence>
<dbReference type="Gene3D" id="1.10.940.10">
    <property type="entry name" value="NusB-like"/>
    <property type="match status" value="1"/>
</dbReference>
<keyword evidence="5" id="KW-0804">Transcription</keyword>
<dbReference type="PANTHER" id="PTHR11078">
    <property type="entry name" value="N UTILIZATION SUBSTANCE PROTEIN B-RELATED"/>
    <property type="match status" value="1"/>
</dbReference>
<keyword evidence="2" id="KW-0889">Transcription antitermination</keyword>
<gene>
    <name evidence="8" type="ORF">SAMN05216249_102182</name>
</gene>
<sequence length="143" mass="17026">MNRRQLRENIFRLLYRKEFYENEEMNEQVQLFFENLVGEDEEDDIALENIRQEDKDEIIEKYEKVVEKISELDSDIEKISKEWDIKRICKTDLNIIRLALYEARYDDNVPVSVAINEAVELGKMYGQDEKASFINGILAQLVN</sequence>
<dbReference type="NCBIfam" id="TIGR01951">
    <property type="entry name" value="nusB"/>
    <property type="match status" value="1"/>
</dbReference>